<dbReference type="PROSITE" id="PS50175">
    <property type="entry name" value="ASP_PROT_RETROV"/>
    <property type="match status" value="1"/>
</dbReference>
<dbReference type="InterPro" id="IPR000477">
    <property type="entry name" value="RT_dom"/>
</dbReference>
<dbReference type="CDD" id="cd01647">
    <property type="entry name" value="RT_LTR"/>
    <property type="match status" value="1"/>
</dbReference>
<evidence type="ECO:0000256" key="2">
    <source>
        <dbReference type="ARBA" id="ARBA00022679"/>
    </source>
</evidence>
<evidence type="ECO:0000256" key="7">
    <source>
        <dbReference type="ARBA" id="ARBA00022918"/>
    </source>
</evidence>
<keyword evidence="6" id="KW-0378">Hydrolase</keyword>
<dbReference type="FunFam" id="3.10.10.10:FF:000007">
    <property type="entry name" value="Retrovirus-related Pol polyprotein from transposon 17.6-like Protein"/>
    <property type="match status" value="1"/>
</dbReference>
<keyword evidence="11" id="KW-1185">Reference proteome</keyword>
<sequence>MAVESVAIKLPTFWVTSPLAWFAQTEAQFTLTYITQDETKYFHVLAALDTNTATRALSLLTAPPPSNKYGALKEFLISAFGLTDEERASTLLDLRGLGDYKPSEQMDNMLSLLGGHTPCSLFKQIFMRQLPDQVRASLATSATSDYRALALEADKLFLAMNQHTASLCSAPLSCNSHSGRRFLVDTGAQVSAVPASRFDRRSGPNDNPLQAANGTTIATYGCRNVSLCFNGRKYTAHLIVADIRQPLLGADFFRQHNLLMDLRGQRLIKADTFLSCPCTVGVTSVTELAPIETESNKFRKILQEFPAILQPTFSSASVKHGVEHHVLTTGPPVHARARRLAPDKLAVAKREFLEMEKMGIIRKSNSPWASPLHIVPKPNGGWRPCGDYRRLNDVTTPDRYPIPHIQDFSAQLSGKTIFSKIDLIRGYHQIPVHPDDIAKTAIITPFGLFEFLRMPFGLKNAAQAFQRLMDTVF</sequence>
<feature type="domain" description="Peptidase A2" evidence="8">
    <location>
        <begin position="180"/>
        <end position="252"/>
    </location>
</feature>
<dbReference type="GO" id="GO:0004519">
    <property type="term" value="F:endonuclease activity"/>
    <property type="evidence" value="ECO:0007669"/>
    <property type="project" value="UniProtKB-KW"/>
</dbReference>
<proteinExistence type="predicted"/>
<dbReference type="GO" id="GO:0003964">
    <property type="term" value="F:RNA-directed DNA polymerase activity"/>
    <property type="evidence" value="ECO:0007669"/>
    <property type="project" value="UniProtKB-KW"/>
</dbReference>
<dbReference type="GO" id="GO:0006508">
    <property type="term" value="P:proteolysis"/>
    <property type="evidence" value="ECO:0007669"/>
    <property type="project" value="UniProtKB-KW"/>
</dbReference>
<evidence type="ECO:0000256" key="5">
    <source>
        <dbReference type="ARBA" id="ARBA00022759"/>
    </source>
</evidence>
<organism evidence="10 11">
    <name type="scientific">Elysia marginata</name>
    <dbReference type="NCBI Taxonomy" id="1093978"/>
    <lineage>
        <taxon>Eukaryota</taxon>
        <taxon>Metazoa</taxon>
        <taxon>Spiralia</taxon>
        <taxon>Lophotrochozoa</taxon>
        <taxon>Mollusca</taxon>
        <taxon>Gastropoda</taxon>
        <taxon>Heterobranchia</taxon>
        <taxon>Euthyneura</taxon>
        <taxon>Panpulmonata</taxon>
        <taxon>Sacoglossa</taxon>
        <taxon>Placobranchoidea</taxon>
        <taxon>Plakobranchidae</taxon>
        <taxon>Elysia</taxon>
    </lineage>
</organism>
<evidence type="ECO:0000313" key="11">
    <source>
        <dbReference type="Proteomes" id="UP000762676"/>
    </source>
</evidence>
<dbReference type="Gene3D" id="3.10.10.10">
    <property type="entry name" value="HIV Type 1 Reverse Transcriptase, subunit A, domain 1"/>
    <property type="match status" value="1"/>
</dbReference>
<dbReference type="PANTHER" id="PTHR24559:SF444">
    <property type="entry name" value="REVERSE TRANSCRIPTASE DOMAIN-CONTAINING PROTEIN"/>
    <property type="match status" value="1"/>
</dbReference>
<dbReference type="PANTHER" id="PTHR24559">
    <property type="entry name" value="TRANSPOSON TY3-I GAG-POL POLYPROTEIN"/>
    <property type="match status" value="1"/>
</dbReference>
<dbReference type="Gene3D" id="2.40.70.10">
    <property type="entry name" value="Acid Proteases"/>
    <property type="match status" value="1"/>
</dbReference>
<evidence type="ECO:0000259" key="9">
    <source>
        <dbReference type="PROSITE" id="PS50878"/>
    </source>
</evidence>
<dbReference type="InterPro" id="IPR001969">
    <property type="entry name" value="Aspartic_peptidase_AS"/>
</dbReference>
<name>A0AAV4I9D6_9GAST</name>
<keyword evidence="1" id="KW-0645">Protease</keyword>
<dbReference type="Proteomes" id="UP000762676">
    <property type="component" value="Unassembled WGS sequence"/>
</dbReference>
<dbReference type="PROSITE" id="PS00141">
    <property type="entry name" value="ASP_PROTEASE"/>
    <property type="match status" value="1"/>
</dbReference>
<evidence type="ECO:0000313" key="10">
    <source>
        <dbReference type="EMBL" id="GFS07083.1"/>
    </source>
</evidence>
<dbReference type="InterPro" id="IPR043128">
    <property type="entry name" value="Rev_trsase/Diguanyl_cyclase"/>
</dbReference>
<gene>
    <name evidence="10" type="ORF">ElyMa_004721900</name>
</gene>
<evidence type="ECO:0000256" key="1">
    <source>
        <dbReference type="ARBA" id="ARBA00022670"/>
    </source>
</evidence>
<dbReference type="InterPro" id="IPR001995">
    <property type="entry name" value="Peptidase_A2_cat"/>
</dbReference>
<dbReference type="Pfam" id="PF23055">
    <property type="entry name" value="DUF7041"/>
    <property type="match status" value="1"/>
</dbReference>
<dbReference type="PROSITE" id="PS50878">
    <property type="entry name" value="RT_POL"/>
    <property type="match status" value="1"/>
</dbReference>
<comment type="caution">
    <text evidence="10">The sequence shown here is derived from an EMBL/GenBank/DDBJ whole genome shotgun (WGS) entry which is preliminary data.</text>
</comment>
<accession>A0AAV4I9D6</accession>
<dbReference type="Gene3D" id="3.30.70.270">
    <property type="match status" value="1"/>
</dbReference>
<dbReference type="InterPro" id="IPR021109">
    <property type="entry name" value="Peptidase_aspartic_dom_sf"/>
</dbReference>
<dbReference type="Pfam" id="PF00078">
    <property type="entry name" value="RVT_1"/>
    <property type="match status" value="1"/>
</dbReference>
<dbReference type="InterPro" id="IPR053134">
    <property type="entry name" value="RNA-dir_DNA_polymerase"/>
</dbReference>
<dbReference type="GO" id="GO:0004190">
    <property type="term" value="F:aspartic-type endopeptidase activity"/>
    <property type="evidence" value="ECO:0007669"/>
    <property type="project" value="InterPro"/>
</dbReference>
<reference evidence="10 11" key="1">
    <citation type="journal article" date="2021" name="Elife">
        <title>Chloroplast acquisition without the gene transfer in kleptoplastic sea slugs, Plakobranchus ocellatus.</title>
        <authorList>
            <person name="Maeda T."/>
            <person name="Takahashi S."/>
            <person name="Yoshida T."/>
            <person name="Shimamura S."/>
            <person name="Takaki Y."/>
            <person name="Nagai Y."/>
            <person name="Toyoda A."/>
            <person name="Suzuki Y."/>
            <person name="Arimoto A."/>
            <person name="Ishii H."/>
            <person name="Satoh N."/>
            <person name="Nishiyama T."/>
            <person name="Hasebe M."/>
            <person name="Maruyama T."/>
            <person name="Minagawa J."/>
            <person name="Obokata J."/>
            <person name="Shigenobu S."/>
        </authorList>
    </citation>
    <scope>NUCLEOTIDE SEQUENCE [LARGE SCALE GENOMIC DNA]</scope>
</reference>
<keyword evidence="3" id="KW-0548">Nucleotidyltransferase</keyword>
<dbReference type="AlphaFoldDB" id="A0AAV4I9D6"/>
<evidence type="ECO:0000256" key="4">
    <source>
        <dbReference type="ARBA" id="ARBA00022722"/>
    </source>
</evidence>
<keyword evidence="5" id="KW-0255">Endonuclease</keyword>
<dbReference type="SUPFAM" id="SSF50630">
    <property type="entry name" value="Acid proteases"/>
    <property type="match status" value="1"/>
</dbReference>
<evidence type="ECO:0000259" key="8">
    <source>
        <dbReference type="PROSITE" id="PS50175"/>
    </source>
</evidence>
<keyword evidence="2" id="KW-0808">Transferase</keyword>
<dbReference type="InterPro" id="IPR043502">
    <property type="entry name" value="DNA/RNA_pol_sf"/>
</dbReference>
<dbReference type="InterPro" id="IPR055469">
    <property type="entry name" value="DUF7041"/>
</dbReference>
<protein>
    <submittedName>
        <fullName evidence="10">Transposon Ty3-G Gag-Pol polyprotein</fullName>
    </submittedName>
</protein>
<keyword evidence="4" id="KW-0540">Nuclease</keyword>
<keyword evidence="7" id="KW-0695">RNA-directed DNA polymerase</keyword>
<dbReference type="SUPFAM" id="SSF56672">
    <property type="entry name" value="DNA/RNA polymerases"/>
    <property type="match status" value="1"/>
</dbReference>
<evidence type="ECO:0000256" key="3">
    <source>
        <dbReference type="ARBA" id="ARBA00022695"/>
    </source>
</evidence>
<dbReference type="EMBL" id="BMAT01009483">
    <property type="protein sequence ID" value="GFS07083.1"/>
    <property type="molecule type" value="Genomic_DNA"/>
</dbReference>
<evidence type="ECO:0000256" key="6">
    <source>
        <dbReference type="ARBA" id="ARBA00022801"/>
    </source>
</evidence>
<feature type="domain" description="Reverse transcriptase" evidence="9">
    <location>
        <begin position="356"/>
        <end position="473"/>
    </location>
</feature>